<dbReference type="InterPro" id="IPR000878">
    <property type="entry name" value="4pyrrol_Mease"/>
</dbReference>
<evidence type="ECO:0000256" key="2">
    <source>
        <dbReference type="ARBA" id="ARBA00022552"/>
    </source>
</evidence>
<dbReference type="PIRSF" id="PIRSF005917">
    <property type="entry name" value="MTase_YraL"/>
    <property type="match status" value="1"/>
</dbReference>
<dbReference type="CDD" id="cd11648">
    <property type="entry name" value="RsmI"/>
    <property type="match status" value="1"/>
</dbReference>
<dbReference type="PANTHER" id="PTHR46111:SF1">
    <property type="entry name" value="RIBOSOMAL RNA SMALL SUBUNIT METHYLTRANSFERASE I"/>
    <property type="match status" value="1"/>
</dbReference>
<dbReference type="InterPro" id="IPR014777">
    <property type="entry name" value="4pyrrole_Mease_sub1"/>
</dbReference>
<dbReference type="Gene3D" id="3.40.1010.10">
    <property type="entry name" value="Cobalt-precorrin-4 Transmethylase, Domain 1"/>
    <property type="match status" value="1"/>
</dbReference>
<dbReference type="AlphaFoldDB" id="A0A1G1W775"/>
<keyword evidence="2 6" id="KW-0698">rRNA processing</keyword>
<evidence type="ECO:0000256" key="6">
    <source>
        <dbReference type="HAMAP-Rule" id="MF_01877"/>
    </source>
</evidence>
<proteinExistence type="inferred from homology"/>
<dbReference type="InterPro" id="IPR014776">
    <property type="entry name" value="4pyrrole_Mease_sub2"/>
</dbReference>
<dbReference type="InterPro" id="IPR008189">
    <property type="entry name" value="rRNA_ssu_MeTfrase_I"/>
</dbReference>
<organism evidence="8 9">
    <name type="scientific">Candidatus Woykebacteria bacterium RBG_13_40_15</name>
    <dbReference type="NCBI Taxonomy" id="1802593"/>
    <lineage>
        <taxon>Bacteria</taxon>
        <taxon>Candidatus Woykeibacteriota</taxon>
    </lineage>
</organism>
<evidence type="ECO:0000256" key="3">
    <source>
        <dbReference type="ARBA" id="ARBA00022603"/>
    </source>
</evidence>
<dbReference type="Gene3D" id="3.30.950.10">
    <property type="entry name" value="Methyltransferase, Cobalt-precorrin-4 Transmethylase, Domain 2"/>
    <property type="match status" value="1"/>
</dbReference>
<keyword evidence="1 6" id="KW-0963">Cytoplasm</keyword>
<evidence type="ECO:0000313" key="9">
    <source>
        <dbReference type="Proteomes" id="UP000176631"/>
    </source>
</evidence>
<dbReference type="SUPFAM" id="SSF53790">
    <property type="entry name" value="Tetrapyrrole methylase"/>
    <property type="match status" value="1"/>
</dbReference>
<reference evidence="8 9" key="1">
    <citation type="journal article" date="2016" name="Nat. Commun.">
        <title>Thousands of microbial genomes shed light on interconnected biogeochemical processes in an aquifer system.</title>
        <authorList>
            <person name="Anantharaman K."/>
            <person name="Brown C.T."/>
            <person name="Hug L.A."/>
            <person name="Sharon I."/>
            <person name="Castelle C.J."/>
            <person name="Probst A.J."/>
            <person name="Thomas B.C."/>
            <person name="Singh A."/>
            <person name="Wilkins M.J."/>
            <person name="Karaoz U."/>
            <person name="Brodie E.L."/>
            <person name="Williams K.H."/>
            <person name="Hubbard S.S."/>
            <person name="Banfield J.F."/>
        </authorList>
    </citation>
    <scope>NUCLEOTIDE SEQUENCE [LARGE SCALE GENOMIC DNA]</scope>
</reference>
<evidence type="ECO:0000256" key="4">
    <source>
        <dbReference type="ARBA" id="ARBA00022679"/>
    </source>
</evidence>
<dbReference type="EC" id="2.1.1.198" evidence="6"/>
<dbReference type="PANTHER" id="PTHR46111">
    <property type="entry name" value="RIBOSOMAL RNA SMALL SUBUNIT METHYLTRANSFERASE I"/>
    <property type="match status" value="1"/>
</dbReference>
<dbReference type="GO" id="GO:0070677">
    <property type="term" value="F:rRNA (cytosine-2'-O-)-methyltransferase activity"/>
    <property type="evidence" value="ECO:0007669"/>
    <property type="project" value="UniProtKB-UniRule"/>
</dbReference>
<name>A0A1G1W775_9BACT</name>
<dbReference type="STRING" id="1802593.A2172_04795"/>
<dbReference type="NCBIfam" id="TIGR00096">
    <property type="entry name" value="16S rRNA (cytidine(1402)-2'-O)-methyltransferase"/>
    <property type="match status" value="1"/>
</dbReference>
<comment type="subcellular location">
    <subcellularLocation>
        <location evidence="6">Cytoplasm</location>
    </subcellularLocation>
</comment>
<feature type="domain" description="Tetrapyrrole methylase" evidence="7">
    <location>
        <begin position="3"/>
        <end position="204"/>
    </location>
</feature>
<dbReference type="InterPro" id="IPR035996">
    <property type="entry name" value="4pyrrol_Methylase_sf"/>
</dbReference>
<evidence type="ECO:0000259" key="7">
    <source>
        <dbReference type="Pfam" id="PF00590"/>
    </source>
</evidence>
<protein>
    <recommendedName>
        <fullName evidence="6">Ribosomal RNA small subunit methyltransferase I</fullName>
        <ecNumber evidence="6">2.1.1.198</ecNumber>
    </recommendedName>
    <alternativeName>
        <fullName evidence="6">16S rRNA 2'-O-ribose C1402 methyltransferase</fullName>
    </alternativeName>
    <alternativeName>
        <fullName evidence="6">rRNA (cytidine-2'-O-)-methyltransferase RsmI</fullName>
    </alternativeName>
</protein>
<comment type="catalytic activity">
    <reaction evidence="6">
        <text>cytidine(1402) in 16S rRNA + S-adenosyl-L-methionine = 2'-O-methylcytidine(1402) in 16S rRNA + S-adenosyl-L-homocysteine + H(+)</text>
        <dbReference type="Rhea" id="RHEA:42924"/>
        <dbReference type="Rhea" id="RHEA-COMP:10285"/>
        <dbReference type="Rhea" id="RHEA-COMP:10286"/>
        <dbReference type="ChEBI" id="CHEBI:15378"/>
        <dbReference type="ChEBI" id="CHEBI:57856"/>
        <dbReference type="ChEBI" id="CHEBI:59789"/>
        <dbReference type="ChEBI" id="CHEBI:74495"/>
        <dbReference type="ChEBI" id="CHEBI:82748"/>
        <dbReference type="EC" id="2.1.1.198"/>
    </reaction>
</comment>
<evidence type="ECO:0000313" key="8">
    <source>
        <dbReference type="EMBL" id="OGY23523.1"/>
    </source>
</evidence>
<gene>
    <name evidence="6" type="primary">rsmI</name>
    <name evidence="8" type="ORF">A2172_04795</name>
</gene>
<sequence>MGTLFLVATPIGNLSDISKRAIETLEKVDLVACEDTRRTGLLLQQLGLKKNLISYYEENELKQIPNIVNELKAGKNVALVTDSGTPSVSDPGFRLVRKAVANGINVDSIPGPSAVLTALTISSLPTNQFFFFGFPPPKEGKRKELFSKIKEMQKISKFTAIFFESPYKLITNLTNLQEIFGDIDIVICRELTKVYQEVRREKVSQSLEHFSKQKPKGEFTILFYN</sequence>
<keyword evidence="3 6" id="KW-0489">Methyltransferase</keyword>
<dbReference type="EMBL" id="MHCP01000025">
    <property type="protein sequence ID" value="OGY23523.1"/>
    <property type="molecule type" value="Genomic_DNA"/>
</dbReference>
<dbReference type="Proteomes" id="UP000176631">
    <property type="component" value="Unassembled WGS sequence"/>
</dbReference>
<evidence type="ECO:0000256" key="1">
    <source>
        <dbReference type="ARBA" id="ARBA00022490"/>
    </source>
</evidence>
<dbReference type="FunFam" id="3.40.1010.10:FF:000007">
    <property type="entry name" value="Ribosomal RNA small subunit methyltransferase I"/>
    <property type="match status" value="1"/>
</dbReference>
<evidence type="ECO:0000256" key="5">
    <source>
        <dbReference type="ARBA" id="ARBA00022691"/>
    </source>
</evidence>
<comment type="function">
    <text evidence="6">Catalyzes the 2'-O-methylation of the ribose of cytidine 1402 (C1402) in 16S rRNA.</text>
</comment>
<dbReference type="Pfam" id="PF00590">
    <property type="entry name" value="TP_methylase"/>
    <property type="match status" value="1"/>
</dbReference>
<keyword evidence="5 6" id="KW-0949">S-adenosyl-L-methionine</keyword>
<comment type="caution">
    <text evidence="8">The sequence shown here is derived from an EMBL/GenBank/DDBJ whole genome shotgun (WGS) entry which is preliminary data.</text>
</comment>
<accession>A0A1G1W775</accession>
<dbReference type="HAMAP" id="MF_01877">
    <property type="entry name" value="16SrRNA_methyltr_I"/>
    <property type="match status" value="1"/>
</dbReference>
<comment type="similarity">
    <text evidence="6">Belongs to the methyltransferase superfamily. RsmI family.</text>
</comment>
<keyword evidence="4 6" id="KW-0808">Transferase</keyword>
<dbReference type="GO" id="GO:0005737">
    <property type="term" value="C:cytoplasm"/>
    <property type="evidence" value="ECO:0007669"/>
    <property type="project" value="UniProtKB-SubCell"/>
</dbReference>